<dbReference type="SMART" id="SM00437">
    <property type="entry name" value="TOP1Ac"/>
    <property type="match status" value="1"/>
</dbReference>
<dbReference type="Gene3D" id="1.10.290.10">
    <property type="entry name" value="Topoisomerase I, domain 4"/>
    <property type="match status" value="1"/>
</dbReference>
<dbReference type="InterPro" id="IPR013825">
    <property type="entry name" value="Topo_IA_cen_sub2"/>
</dbReference>
<organism evidence="10">
    <name type="scientific">Spironucleus salmonicida</name>
    <dbReference type="NCBI Taxonomy" id="348837"/>
    <lineage>
        <taxon>Eukaryota</taxon>
        <taxon>Metamonada</taxon>
        <taxon>Diplomonadida</taxon>
        <taxon>Hexamitidae</taxon>
        <taxon>Hexamitinae</taxon>
        <taxon>Spironucleus</taxon>
    </lineage>
</organism>
<dbReference type="AlphaFoldDB" id="V6LJL7"/>
<evidence type="ECO:0000256" key="3">
    <source>
        <dbReference type="ARBA" id="ARBA00012891"/>
    </source>
</evidence>
<feature type="domain" description="Topo IA-type catalytic" evidence="9">
    <location>
        <begin position="182"/>
        <end position="594"/>
    </location>
</feature>
<evidence type="ECO:0000256" key="1">
    <source>
        <dbReference type="ARBA" id="ARBA00000213"/>
    </source>
</evidence>
<dbReference type="OrthoDB" id="430051at2759"/>
<dbReference type="VEuPathDB" id="GiardiaDB:SS50377_24568"/>
<evidence type="ECO:0000256" key="6">
    <source>
        <dbReference type="ARBA" id="ARBA00023235"/>
    </source>
</evidence>
<dbReference type="GO" id="GO:0003917">
    <property type="term" value="F:DNA topoisomerase type I (single strand cut, ATP-independent) activity"/>
    <property type="evidence" value="ECO:0007669"/>
    <property type="project" value="UniProtKB-EC"/>
</dbReference>
<dbReference type="InterPro" id="IPR013497">
    <property type="entry name" value="Topo_IA_cen"/>
</dbReference>
<dbReference type="PANTHER" id="PTHR11390">
    <property type="entry name" value="PROKARYOTIC DNA TOPOISOMERASE"/>
    <property type="match status" value="1"/>
</dbReference>
<dbReference type="SUPFAM" id="SSF56712">
    <property type="entry name" value="Prokaryotic type I DNA topoisomerase"/>
    <property type="match status" value="1"/>
</dbReference>
<comment type="similarity">
    <text evidence="2 7">Belongs to the type IA topoisomerase family.</text>
</comment>
<proteinExistence type="inferred from homology"/>
<dbReference type="InterPro" id="IPR023405">
    <property type="entry name" value="Topo_IA_core_domain"/>
</dbReference>
<dbReference type="InterPro" id="IPR013826">
    <property type="entry name" value="Topo_IA_cen_sub3"/>
</dbReference>
<dbReference type="PANTHER" id="PTHR11390:SF21">
    <property type="entry name" value="DNA TOPOISOMERASE 3-ALPHA"/>
    <property type="match status" value="1"/>
</dbReference>
<keyword evidence="6 7" id="KW-0413">Isomerase</keyword>
<keyword evidence="4 7" id="KW-0799">Topoisomerase</keyword>
<evidence type="ECO:0000313" key="12">
    <source>
        <dbReference type="Proteomes" id="UP000018208"/>
    </source>
</evidence>
<evidence type="ECO:0000256" key="7">
    <source>
        <dbReference type="RuleBase" id="RU362092"/>
    </source>
</evidence>
<dbReference type="InterPro" id="IPR003602">
    <property type="entry name" value="Topo_IA_DNA-bd_dom"/>
</dbReference>
<dbReference type="Proteomes" id="UP000018208">
    <property type="component" value="Unassembled WGS sequence"/>
</dbReference>
<dbReference type="Pfam" id="PF01131">
    <property type="entry name" value="Topoisom_bac"/>
    <property type="match status" value="1"/>
</dbReference>
<sequence>MRLLLIAEKPSVARQLASILADKYIQPLKIHNYSVFTFRSVVNSIDYNFTISHTIGHVTNYQFDDQKQNTADQMFTSPISPVFTDLGSLFSKVMKKLVPESDRLILCLDNDREGEHIAYEVVETVSQFKTISIYPSKLPNVRKSKQHKITDQSSNFRASRMRFSALNRQQIFTAFSQIDSLKTSQIEAVDVRQQLDLRIGYAFSSLQKLNANKIILDIKEGKDRANLTFGTCQTPTLGLLYFNDFKNEMERAKIVLNTENHNLQSDFQGSFYVKKQAILLQQELVIRPYIDIVSTEEEFSEIPPKPLNTVQLQKDLVGKISGKVLMKIAESLYQQGSISYPRTDTQQYCKSMDLQKILRTIQGSNSTEISQIVDYAKSISTIQMYNFSGKSDEAHPPIHPLKVPQNFKDDNHKLVYEHILRHFLASISEKCIKTRHKYSYSFSEMQVNDSKIFIKYPGWRAVYNVGIDIIPDIKDNIKEMVKNVKLEVAKHVKTVLNEKILIEKMERYGIGTDATIAEHIQTIQDRKFVLKARNVFQVTEAGEALIKLYEKVNLSVISTVFRAGIEVGLREVETGKSNCADVYKDILLFALEIFQQLKRELTGR</sequence>
<dbReference type="InterPro" id="IPR023406">
    <property type="entry name" value="Topo_IA_AS"/>
</dbReference>
<reference evidence="11" key="2">
    <citation type="submission" date="2020-12" db="EMBL/GenBank/DDBJ databases">
        <title>New Spironucleus salmonicida genome in near-complete chromosomes.</title>
        <authorList>
            <person name="Xu F."/>
            <person name="Kurt Z."/>
            <person name="Jimenez-Gonzalez A."/>
            <person name="Astvaldsson A."/>
            <person name="Andersson J.O."/>
            <person name="Svard S.G."/>
        </authorList>
    </citation>
    <scope>NUCLEOTIDE SEQUENCE</scope>
    <source>
        <strain evidence="11">ATCC 50377</strain>
    </source>
</reference>
<dbReference type="GO" id="GO:0003677">
    <property type="term" value="F:DNA binding"/>
    <property type="evidence" value="ECO:0007669"/>
    <property type="project" value="UniProtKB-KW"/>
</dbReference>
<feature type="domain" description="Toprim" evidence="8">
    <location>
        <begin position="2"/>
        <end position="139"/>
    </location>
</feature>
<dbReference type="PROSITE" id="PS50880">
    <property type="entry name" value="TOPRIM"/>
    <property type="match status" value="1"/>
</dbReference>
<dbReference type="SMART" id="SM00436">
    <property type="entry name" value="TOP1Bc"/>
    <property type="match status" value="1"/>
</dbReference>
<gene>
    <name evidence="10" type="ORF">SS50377_15575</name>
    <name evidence="11" type="ORF">SS50377_24568</name>
</gene>
<dbReference type="PROSITE" id="PS52039">
    <property type="entry name" value="TOPO_IA_2"/>
    <property type="match status" value="1"/>
</dbReference>
<evidence type="ECO:0000313" key="10">
    <source>
        <dbReference type="EMBL" id="EST44573.1"/>
    </source>
</evidence>
<dbReference type="Gene3D" id="2.70.20.10">
    <property type="entry name" value="Topoisomerase I, domain 3"/>
    <property type="match status" value="1"/>
</dbReference>
<evidence type="ECO:0000256" key="5">
    <source>
        <dbReference type="ARBA" id="ARBA00023125"/>
    </source>
</evidence>
<dbReference type="InterPro" id="IPR013824">
    <property type="entry name" value="Topo_IA_cen_sub1"/>
</dbReference>
<dbReference type="InterPro" id="IPR003601">
    <property type="entry name" value="Topo_IA_2"/>
</dbReference>
<keyword evidence="12" id="KW-1185">Reference proteome</keyword>
<dbReference type="EC" id="5.6.2.1" evidence="3 7"/>
<evidence type="ECO:0000256" key="2">
    <source>
        <dbReference type="ARBA" id="ARBA00009446"/>
    </source>
</evidence>
<dbReference type="GO" id="GO:0006265">
    <property type="term" value="P:DNA topological change"/>
    <property type="evidence" value="ECO:0007669"/>
    <property type="project" value="InterPro"/>
</dbReference>
<accession>V6LJL7</accession>
<dbReference type="EMBL" id="AUWU02000005">
    <property type="protein sequence ID" value="KAH0572457.1"/>
    <property type="molecule type" value="Genomic_DNA"/>
</dbReference>
<dbReference type="SMART" id="SM00493">
    <property type="entry name" value="TOPRIM"/>
    <property type="match status" value="1"/>
</dbReference>
<dbReference type="InterPro" id="IPR006171">
    <property type="entry name" value="TOPRIM_dom"/>
</dbReference>
<dbReference type="GO" id="GO:0031422">
    <property type="term" value="C:RecQ family helicase-topoisomerase III complex"/>
    <property type="evidence" value="ECO:0007669"/>
    <property type="project" value="TreeGrafter"/>
</dbReference>
<dbReference type="InterPro" id="IPR000380">
    <property type="entry name" value="Topo_IA"/>
</dbReference>
<name>V6LJL7_9EUKA</name>
<comment type="function">
    <text evidence="7">Introduces a single-strand break via transesterification at a target site in duplex DNA. Releases the supercoiling and torsional tension of DNA introduced during the DNA replication and transcription by transiently cleaving and rejoining one strand of the DNA duplex. The scissile phosphodiester is attacked by the catalytic tyrosine of the enzyme, resulting in the formation of a DNA-(5'-phosphotyrosyl)-enzyme intermediate and the expulsion of a 3'-OH DNA strand.</text>
</comment>
<dbReference type="Gene3D" id="1.10.460.10">
    <property type="entry name" value="Topoisomerase I, domain 2"/>
    <property type="match status" value="1"/>
</dbReference>
<evidence type="ECO:0000256" key="4">
    <source>
        <dbReference type="ARBA" id="ARBA00023029"/>
    </source>
</evidence>
<comment type="catalytic activity">
    <reaction evidence="1 7">
        <text>ATP-independent breakage of single-stranded DNA, followed by passage and rejoining.</text>
        <dbReference type="EC" id="5.6.2.1"/>
    </reaction>
</comment>
<dbReference type="EMBL" id="KI546115">
    <property type="protein sequence ID" value="EST44573.1"/>
    <property type="molecule type" value="Genomic_DNA"/>
</dbReference>
<dbReference type="PRINTS" id="PR00417">
    <property type="entry name" value="PRTPISMRASEI"/>
</dbReference>
<evidence type="ECO:0000259" key="9">
    <source>
        <dbReference type="PROSITE" id="PS52039"/>
    </source>
</evidence>
<dbReference type="GO" id="GO:0006281">
    <property type="term" value="P:DNA repair"/>
    <property type="evidence" value="ECO:0007669"/>
    <property type="project" value="TreeGrafter"/>
</dbReference>
<dbReference type="Gene3D" id="3.40.50.140">
    <property type="match status" value="1"/>
</dbReference>
<dbReference type="PROSITE" id="PS00396">
    <property type="entry name" value="TOPO_IA_1"/>
    <property type="match status" value="1"/>
</dbReference>
<evidence type="ECO:0000313" key="11">
    <source>
        <dbReference type="EMBL" id="KAH0572457.1"/>
    </source>
</evidence>
<reference evidence="10 11" key="1">
    <citation type="journal article" date="2014" name="PLoS Genet.">
        <title>The Genome of Spironucleus salmonicida Highlights a Fish Pathogen Adapted to Fluctuating Environments.</title>
        <authorList>
            <person name="Xu F."/>
            <person name="Jerlstrom-Hultqvist J."/>
            <person name="Einarsson E."/>
            <person name="Astvaldsson A."/>
            <person name="Svard S.G."/>
            <person name="Andersson J.O."/>
        </authorList>
    </citation>
    <scope>NUCLEOTIDE SEQUENCE</scope>
    <source>
        <strain evidence="11">ATCC 50377</strain>
    </source>
</reference>
<keyword evidence="5 7" id="KW-0238">DNA-binding</keyword>
<dbReference type="Pfam" id="PF01751">
    <property type="entry name" value="Toprim"/>
    <property type="match status" value="1"/>
</dbReference>
<dbReference type="GO" id="GO:0006310">
    <property type="term" value="P:DNA recombination"/>
    <property type="evidence" value="ECO:0007669"/>
    <property type="project" value="TreeGrafter"/>
</dbReference>
<evidence type="ECO:0000259" key="8">
    <source>
        <dbReference type="PROSITE" id="PS50880"/>
    </source>
</evidence>
<protein>
    <recommendedName>
        <fullName evidence="3 7">DNA topoisomerase</fullName>
        <ecNumber evidence="3 7">5.6.2.1</ecNumber>
    </recommendedName>
</protein>
<dbReference type="GO" id="GO:0005634">
    <property type="term" value="C:nucleus"/>
    <property type="evidence" value="ECO:0007669"/>
    <property type="project" value="TreeGrafter"/>
</dbReference>